<dbReference type="PANTHER" id="PTHR48111:SF40">
    <property type="entry name" value="PHOSPHATE REGULON TRANSCRIPTIONAL REGULATORY PROTEIN PHOB"/>
    <property type="match status" value="1"/>
</dbReference>
<dbReference type="InterPro" id="IPR001867">
    <property type="entry name" value="OmpR/PhoB-type_DNA-bd"/>
</dbReference>
<dbReference type="SUPFAM" id="SSF46894">
    <property type="entry name" value="C-terminal effector domain of the bipartite response regulators"/>
    <property type="match status" value="1"/>
</dbReference>
<dbReference type="InterPro" id="IPR016032">
    <property type="entry name" value="Sig_transdc_resp-reg_C-effctor"/>
</dbReference>
<evidence type="ECO:0000313" key="8">
    <source>
        <dbReference type="EMBL" id="MBY5951654.1"/>
    </source>
</evidence>
<dbReference type="InterPro" id="IPR011006">
    <property type="entry name" value="CheY-like_superfamily"/>
</dbReference>
<sequence length="231" mass="26651">MSKARLLVVEDDPNLGDILKEYLEMKGYEPTLCRDGEEGWSKFKKDKYDLCLLDIMMPKKDGFTLAREIKKVQEDLPILFLTAKNQKDDVIEGLKIGADDYITKPFSMEELLLRVTAILRRTQKSEEITPLKVYEFGDFQLHYDKQLLEGPKGPHKLTSKENELLRLLAAEMNKLVNRSHALKQIWGDDSYFNARSMDVYLSKIRKILKDDPKVQIITVHGEGFKLIVGDS</sequence>
<dbReference type="InterPro" id="IPR039420">
    <property type="entry name" value="WalR-like"/>
</dbReference>
<dbReference type="RefSeq" id="WP_026946073.1">
    <property type="nucleotide sequence ID" value="NZ_JAHVHP010000002.1"/>
</dbReference>
<feature type="domain" description="Response regulatory" evidence="6">
    <location>
        <begin position="5"/>
        <end position="119"/>
    </location>
</feature>
<evidence type="ECO:0000256" key="4">
    <source>
        <dbReference type="PROSITE-ProRule" id="PRU00169"/>
    </source>
</evidence>
<feature type="DNA-binding region" description="OmpR/PhoB-type" evidence="5">
    <location>
        <begin position="131"/>
        <end position="228"/>
    </location>
</feature>
<feature type="domain" description="OmpR/PhoB-type" evidence="7">
    <location>
        <begin position="131"/>
        <end position="228"/>
    </location>
</feature>
<dbReference type="InterPro" id="IPR001789">
    <property type="entry name" value="Sig_transdc_resp-reg_receiver"/>
</dbReference>
<evidence type="ECO:0000256" key="3">
    <source>
        <dbReference type="ARBA" id="ARBA00023125"/>
    </source>
</evidence>
<dbReference type="PROSITE" id="PS51755">
    <property type="entry name" value="OMPR_PHOB"/>
    <property type="match status" value="1"/>
</dbReference>
<reference evidence="8 9" key="1">
    <citation type="submission" date="2021-06" db="EMBL/GenBank/DDBJ databases">
        <title>44 bacteria genomes isolated from Dapeng, Shenzhen.</title>
        <authorList>
            <person name="Zheng W."/>
            <person name="Yu S."/>
            <person name="Huang Y."/>
        </authorList>
    </citation>
    <scope>NUCLEOTIDE SEQUENCE [LARGE SCALE GENOMIC DNA]</scope>
    <source>
        <strain evidence="8 9">DP5N14-6</strain>
    </source>
</reference>
<dbReference type="Gene3D" id="6.10.250.690">
    <property type="match status" value="1"/>
</dbReference>
<organism evidence="8 9">
    <name type="scientific">Algoriphagus marincola</name>
    <dbReference type="NCBI Taxonomy" id="264027"/>
    <lineage>
        <taxon>Bacteria</taxon>
        <taxon>Pseudomonadati</taxon>
        <taxon>Bacteroidota</taxon>
        <taxon>Cytophagia</taxon>
        <taxon>Cytophagales</taxon>
        <taxon>Cyclobacteriaceae</taxon>
        <taxon>Algoriphagus</taxon>
    </lineage>
</organism>
<protein>
    <submittedName>
        <fullName evidence="8">Response regulator transcription factor</fullName>
    </submittedName>
</protein>
<dbReference type="Gene3D" id="1.10.10.10">
    <property type="entry name" value="Winged helix-like DNA-binding domain superfamily/Winged helix DNA-binding domain"/>
    <property type="match status" value="1"/>
</dbReference>
<evidence type="ECO:0000256" key="2">
    <source>
        <dbReference type="ARBA" id="ARBA00023012"/>
    </source>
</evidence>
<evidence type="ECO:0000259" key="6">
    <source>
        <dbReference type="PROSITE" id="PS50110"/>
    </source>
</evidence>
<dbReference type="SUPFAM" id="SSF52172">
    <property type="entry name" value="CheY-like"/>
    <property type="match status" value="1"/>
</dbReference>
<comment type="caution">
    <text evidence="8">The sequence shown here is derived from an EMBL/GenBank/DDBJ whole genome shotgun (WGS) entry which is preliminary data.</text>
</comment>
<feature type="modified residue" description="4-aspartylphosphate" evidence="4">
    <location>
        <position position="54"/>
    </location>
</feature>
<dbReference type="PROSITE" id="PS50110">
    <property type="entry name" value="RESPONSE_REGULATORY"/>
    <property type="match status" value="1"/>
</dbReference>
<dbReference type="CDD" id="cd17574">
    <property type="entry name" value="REC_OmpR"/>
    <property type="match status" value="1"/>
</dbReference>
<dbReference type="Gene3D" id="3.40.50.2300">
    <property type="match status" value="1"/>
</dbReference>
<accession>A0ABS7N5N0</accession>
<evidence type="ECO:0000259" key="7">
    <source>
        <dbReference type="PROSITE" id="PS51755"/>
    </source>
</evidence>
<dbReference type="EMBL" id="JAHVHP010000002">
    <property type="protein sequence ID" value="MBY5951654.1"/>
    <property type="molecule type" value="Genomic_DNA"/>
</dbReference>
<evidence type="ECO:0000313" key="9">
    <source>
        <dbReference type="Proteomes" id="UP000766609"/>
    </source>
</evidence>
<keyword evidence="1 4" id="KW-0597">Phosphoprotein</keyword>
<evidence type="ECO:0000256" key="1">
    <source>
        <dbReference type="ARBA" id="ARBA00022553"/>
    </source>
</evidence>
<dbReference type="Pfam" id="PF00486">
    <property type="entry name" value="Trans_reg_C"/>
    <property type="match status" value="1"/>
</dbReference>
<dbReference type="InterPro" id="IPR036388">
    <property type="entry name" value="WH-like_DNA-bd_sf"/>
</dbReference>
<dbReference type="CDD" id="cd00383">
    <property type="entry name" value="trans_reg_C"/>
    <property type="match status" value="1"/>
</dbReference>
<dbReference type="SMART" id="SM00448">
    <property type="entry name" value="REC"/>
    <property type="match status" value="1"/>
</dbReference>
<keyword evidence="3 5" id="KW-0238">DNA-binding</keyword>
<proteinExistence type="predicted"/>
<dbReference type="PANTHER" id="PTHR48111">
    <property type="entry name" value="REGULATOR OF RPOS"/>
    <property type="match status" value="1"/>
</dbReference>
<dbReference type="Pfam" id="PF00072">
    <property type="entry name" value="Response_reg"/>
    <property type="match status" value="1"/>
</dbReference>
<name>A0ABS7N5N0_9BACT</name>
<keyword evidence="9" id="KW-1185">Reference proteome</keyword>
<gene>
    <name evidence="8" type="ORF">KUV23_11750</name>
</gene>
<keyword evidence="2" id="KW-0902">Two-component regulatory system</keyword>
<evidence type="ECO:0000256" key="5">
    <source>
        <dbReference type="PROSITE-ProRule" id="PRU01091"/>
    </source>
</evidence>
<dbReference type="SMART" id="SM00862">
    <property type="entry name" value="Trans_reg_C"/>
    <property type="match status" value="1"/>
</dbReference>
<dbReference type="Proteomes" id="UP000766609">
    <property type="component" value="Unassembled WGS sequence"/>
</dbReference>